<dbReference type="InterPro" id="IPR029066">
    <property type="entry name" value="PLP-binding_barrel"/>
</dbReference>
<evidence type="ECO:0000256" key="2">
    <source>
        <dbReference type="ARBA" id="ARBA00023239"/>
    </source>
</evidence>
<keyword evidence="5" id="KW-1185">Reference proteome</keyword>
<dbReference type="AlphaFoldDB" id="A0A7Z0LXL1"/>
<dbReference type="Gene3D" id="2.40.37.20">
    <property type="entry name" value="D-serine dehydratase-like domain"/>
    <property type="match status" value="1"/>
</dbReference>
<dbReference type="InterPro" id="IPR026956">
    <property type="entry name" value="D-ser_dehydrat-like_dom"/>
</dbReference>
<dbReference type="GO" id="GO:0036088">
    <property type="term" value="P:D-serine catabolic process"/>
    <property type="evidence" value="ECO:0007669"/>
    <property type="project" value="TreeGrafter"/>
</dbReference>
<dbReference type="SMART" id="SM01119">
    <property type="entry name" value="D-ser_dehydrat"/>
    <property type="match status" value="1"/>
</dbReference>
<dbReference type="Pfam" id="PF01168">
    <property type="entry name" value="Ala_racemase_N"/>
    <property type="match status" value="1"/>
</dbReference>
<dbReference type="EMBL" id="JACCDE010000056">
    <property type="protein sequence ID" value="NYS80449.1"/>
    <property type="molecule type" value="Genomic_DNA"/>
</dbReference>
<accession>A0A7Z0LXL1</accession>
<dbReference type="Pfam" id="PF14031">
    <property type="entry name" value="D-ser_dehydrat"/>
    <property type="match status" value="1"/>
</dbReference>
<dbReference type="Proteomes" id="UP000526892">
    <property type="component" value="Unassembled WGS sequence"/>
</dbReference>
<dbReference type="Gene3D" id="3.20.20.10">
    <property type="entry name" value="Alanine racemase"/>
    <property type="match status" value="1"/>
</dbReference>
<dbReference type="InterPro" id="IPR001608">
    <property type="entry name" value="Ala_racemase_N"/>
</dbReference>
<dbReference type="InterPro" id="IPR042208">
    <property type="entry name" value="D-ser_dehydrat-like_sf"/>
</dbReference>
<sequence length="354" mass="37755">MMHINDIDTPSVLIDLDRVEANLKRAQDYADMHDLPLRPHVKTHKLPEMAQKQVALGAIGITCQKIGEATAMADGGLTDIFLPYNIIGTSKLDRLVDLHARVTLSVTADSTDTVAGYAARFGAAKPLNVLVECDTGAGRCGVQSPEETVELAQQINDAPGLTFGGLMTYPPRGNIAQADAWLHKAKAALESAGLPPKVISSGGTPDMYRAAEGTATTEYRPGTYIYSDRMQVAFGVGTLDDCALTVKATVVSRPNVNRAVIDSGSKALAADAVPAPYTGYGHLVEYPNAVIIALSEEHAVVDLSACVDKPLIGDTVRVIPNHACVVTNLFDMVYLVRGDTVEREAKITSRGNMR</sequence>
<dbReference type="PANTHER" id="PTHR28004">
    <property type="entry name" value="ZGC:162816-RELATED"/>
    <property type="match status" value="1"/>
</dbReference>
<dbReference type="SUPFAM" id="SSF51419">
    <property type="entry name" value="PLP-binding barrel"/>
    <property type="match status" value="1"/>
</dbReference>
<keyword evidence="2" id="KW-0456">Lyase</keyword>
<evidence type="ECO:0000256" key="1">
    <source>
        <dbReference type="ARBA" id="ARBA00005323"/>
    </source>
</evidence>
<protein>
    <submittedName>
        <fullName evidence="4">D-TA family PLP-dependent enzyme</fullName>
    </submittedName>
</protein>
<dbReference type="GO" id="GO:0008721">
    <property type="term" value="F:D-serine ammonia-lyase activity"/>
    <property type="evidence" value="ECO:0007669"/>
    <property type="project" value="TreeGrafter"/>
</dbReference>
<proteinExistence type="inferred from homology"/>
<dbReference type="InterPro" id="IPR051466">
    <property type="entry name" value="D-amino_acid_metab_enzyme"/>
</dbReference>
<feature type="domain" description="D-serine dehydratase-like" evidence="3">
    <location>
        <begin position="243"/>
        <end position="337"/>
    </location>
</feature>
<comment type="caution">
    <text evidence="4">The sequence shown here is derived from an EMBL/GenBank/DDBJ whole genome shotgun (WGS) entry which is preliminary data.</text>
</comment>
<dbReference type="PANTHER" id="PTHR28004:SF2">
    <property type="entry name" value="D-SERINE DEHYDRATASE"/>
    <property type="match status" value="1"/>
</dbReference>
<name>A0A7Z0LXL1_9GAMM</name>
<evidence type="ECO:0000259" key="3">
    <source>
        <dbReference type="SMART" id="SM01119"/>
    </source>
</evidence>
<evidence type="ECO:0000313" key="4">
    <source>
        <dbReference type="EMBL" id="NYS80449.1"/>
    </source>
</evidence>
<dbReference type="CDD" id="cd06820">
    <property type="entry name" value="PLPDE_III_LS_D-TA_like"/>
    <property type="match status" value="1"/>
</dbReference>
<gene>
    <name evidence="4" type="ORF">HZS80_22565</name>
</gene>
<organism evidence="4 5">
    <name type="scientific">Vreelandella glaciei</name>
    <dbReference type="NCBI Taxonomy" id="186761"/>
    <lineage>
        <taxon>Bacteria</taxon>
        <taxon>Pseudomonadati</taxon>
        <taxon>Pseudomonadota</taxon>
        <taxon>Gammaproteobacteria</taxon>
        <taxon>Oceanospirillales</taxon>
        <taxon>Halomonadaceae</taxon>
        <taxon>Vreelandella</taxon>
    </lineage>
</organism>
<comment type="similarity">
    <text evidence="1">Belongs to the DSD1 family.</text>
</comment>
<evidence type="ECO:0000313" key="5">
    <source>
        <dbReference type="Proteomes" id="UP000526892"/>
    </source>
</evidence>
<reference evidence="4 5" key="1">
    <citation type="journal article" date="2003" name="Extremophiles">
        <title>Halomonas glaciei sp. nov. isolated from fast ice of Adelie Land, Antarctica.</title>
        <authorList>
            <person name="Reddy G.S."/>
            <person name="Raghavan P.U."/>
            <person name="Sarita N.B."/>
            <person name="Prakash J.S."/>
            <person name="Nagesh N."/>
            <person name="Delille D."/>
            <person name="Shivaji S."/>
        </authorList>
    </citation>
    <scope>NUCLEOTIDE SEQUENCE [LARGE SCALE GENOMIC DNA]</scope>
    <source>
        <strain evidence="4 5">DD39</strain>
    </source>
</reference>